<keyword evidence="3 9" id="KW-0813">Transport</keyword>
<evidence type="ECO:0000256" key="6">
    <source>
        <dbReference type="ARBA" id="ARBA00022989"/>
    </source>
</evidence>
<organism evidence="10 11">
    <name type="scientific">Asparagus officinalis</name>
    <name type="common">Garden asparagus</name>
    <dbReference type="NCBI Taxonomy" id="4686"/>
    <lineage>
        <taxon>Eukaryota</taxon>
        <taxon>Viridiplantae</taxon>
        <taxon>Streptophyta</taxon>
        <taxon>Embryophyta</taxon>
        <taxon>Tracheophyta</taxon>
        <taxon>Spermatophyta</taxon>
        <taxon>Magnoliopsida</taxon>
        <taxon>Liliopsida</taxon>
        <taxon>Asparagales</taxon>
        <taxon>Asparagaceae</taxon>
        <taxon>Asparagoideae</taxon>
        <taxon>Asparagus</taxon>
    </lineage>
</organism>
<evidence type="ECO:0000256" key="2">
    <source>
        <dbReference type="ARBA" id="ARBA00006375"/>
    </source>
</evidence>
<reference evidence="11" key="1">
    <citation type="journal article" date="2017" name="Nat. Commun.">
        <title>The asparagus genome sheds light on the origin and evolution of a young Y chromosome.</title>
        <authorList>
            <person name="Harkess A."/>
            <person name="Zhou J."/>
            <person name="Xu C."/>
            <person name="Bowers J.E."/>
            <person name="Van der Hulst R."/>
            <person name="Ayyampalayam S."/>
            <person name="Mercati F."/>
            <person name="Riccardi P."/>
            <person name="McKain M.R."/>
            <person name="Kakrana A."/>
            <person name="Tang H."/>
            <person name="Ray J."/>
            <person name="Groenendijk J."/>
            <person name="Arikit S."/>
            <person name="Mathioni S.M."/>
            <person name="Nakano M."/>
            <person name="Shan H."/>
            <person name="Telgmann-Rauber A."/>
            <person name="Kanno A."/>
            <person name="Yue Z."/>
            <person name="Chen H."/>
            <person name="Li W."/>
            <person name="Chen Y."/>
            <person name="Xu X."/>
            <person name="Zhang Y."/>
            <person name="Luo S."/>
            <person name="Chen H."/>
            <person name="Gao J."/>
            <person name="Mao Z."/>
            <person name="Pires J.C."/>
            <person name="Luo M."/>
            <person name="Kudrna D."/>
            <person name="Wing R.A."/>
            <person name="Meyers B.C."/>
            <person name="Yi K."/>
            <person name="Kong H."/>
            <person name="Lavrijsen P."/>
            <person name="Sunseri F."/>
            <person name="Falavigna A."/>
            <person name="Ye Y."/>
            <person name="Leebens-Mack J.H."/>
            <person name="Chen G."/>
        </authorList>
    </citation>
    <scope>NUCLEOTIDE SEQUENCE [LARGE SCALE GENOMIC DNA]</scope>
    <source>
        <strain evidence="11">cv. DH0086</strain>
    </source>
</reference>
<dbReference type="Gene3D" id="1.50.40.10">
    <property type="entry name" value="Mitochondrial carrier domain"/>
    <property type="match status" value="2"/>
</dbReference>
<evidence type="ECO:0000256" key="3">
    <source>
        <dbReference type="ARBA" id="ARBA00022448"/>
    </source>
</evidence>
<keyword evidence="5" id="KW-0677">Repeat</keyword>
<protein>
    <submittedName>
        <fullName evidence="10">Uncharacterized protein</fullName>
    </submittedName>
</protein>
<evidence type="ECO:0000256" key="7">
    <source>
        <dbReference type="ARBA" id="ARBA00023136"/>
    </source>
</evidence>
<keyword evidence="7 8" id="KW-0472">Membrane</keyword>
<keyword evidence="6" id="KW-1133">Transmembrane helix</keyword>
<evidence type="ECO:0000256" key="9">
    <source>
        <dbReference type="RuleBase" id="RU000488"/>
    </source>
</evidence>
<keyword evidence="11" id="KW-1185">Reference proteome</keyword>
<dbReference type="GO" id="GO:0016020">
    <property type="term" value="C:membrane"/>
    <property type="evidence" value="ECO:0007669"/>
    <property type="project" value="UniProtKB-SubCell"/>
</dbReference>
<dbReference type="Pfam" id="PF00153">
    <property type="entry name" value="Mito_carr"/>
    <property type="match status" value="1"/>
</dbReference>
<gene>
    <name evidence="10" type="ORF">A4U43_C01F17730</name>
</gene>
<dbReference type="InterPro" id="IPR018108">
    <property type="entry name" value="MCP_transmembrane"/>
</dbReference>
<evidence type="ECO:0000313" key="11">
    <source>
        <dbReference type="Proteomes" id="UP000243459"/>
    </source>
</evidence>
<dbReference type="Proteomes" id="UP000243459">
    <property type="component" value="Chromosome 1"/>
</dbReference>
<dbReference type="Gramene" id="ONK80439">
    <property type="protein sequence ID" value="ONK80439"/>
    <property type="gene ID" value="A4U43_C01F17730"/>
</dbReference>
<dbReference type="InterPro" id="IPR023395">
    <property type="entry name" value="MCP_dom_sf"/>
</dbReference>
<name>A0A5P1FTU8_ASPOF</name>
<comment type="subcellular location">
    <subcellularLocation>
        <location evidence="1">Membrane</location>
        <topology evidence="1">Multi-pass membrane protein</topology>
    </subcellularLocation>
</comment>
<evidence type="ECO:0000256" key="1">
    <source>
        <dbReference type="ARBA" id="ARBA00004141"/>
    </source>
</evidence>
<accession>A0A5P1FTU8</accession>
<dbReference type="SUPFAM" id="SSF103506">
    <property type="entry name" value="Mitochondrial carrier"/>
    <property type="match status" value="1"/>
</dbReference>
<evidence type="ECO:0000313" key="10">
    <source>
        <dbReference type="EMBL" id="ONK80439.1"/>
    </source>
</evidence>
<dbReference type="EMBL" id="CM007381">
    <property type="protein sequence ID" value="ONK80439.1"/>
    <property type="molecule type" value="Genomic_DNA"/>
</dbReference>
<keyword evidence="4 8" id="KW-0812">Transmembrane</keyword>
<comment type="similarity">
    <text evidence="2 9">Belongs to the mitochondrial carrier (TC 2.A.29) family.</text>
</comment>
<dbReference type="OrthoDB" id="44467at2759"/>
<evidence type="ECO:0000256" key="5">
    <source>
        <dbReference type="ARBA" id="ARBA00022737"/>
    </source>
</evidence>
<sequence length="376" mass="40795">MVDLFKDHIFAGHAVAASASIAVSSSLIHPIDTLKTLLQVGAGASQQLSFPQVVDRVSYASGLRGLYSGLPWLALGSISGLGTRFGVYEILTAFYKDGREDNYVYVSEALLAGIAAGGAESVMCTPFELLKLRKQVASASGYKAISSVKVMQDSTTLISKLLPCYTPDMRAWNNTVGILSNVFPKHVDIVGALKQYPWMLTGSGRPPLASEVARPRDIISLEGWNSLWKGLRPGIARDCVFGGIFFSTWQFLHIAMLNWKAIDINPPPRSINEVDPISPLASSLAAGFSGTMAAAASHTFDTAKTRSQCIVTPKYIAMERKLLKWSAPGIWIERVAGMSPADRNIMFRGIWLRMARSGIASFSIVGSYLLALDRLF</sequence>
<dbReference type="OMA" id="VMTSPFE"/>
<dbReference type="PROSITE" id="PS50920">
    <property type="entry name" value="SOLCAR"/>
    <property type="match status" value="1"/>
</dbReference>
<feature type="repeat" description="Solcar" evidence="8">
    <location>
        <begin position="8"/>
        <end position="94"/>
    </location>
</feature>
<dbReference type="AlphaFoldDB" id="A0A5P1FTU8"/>
<evidence type="ECO:0000256" key="4">
    <source>
        <dbReference type="ARBA" id="ARBA00022692"/>
    </source>
</evidence>
<proteinExistence type="inferred from homology"/>
<evidence type="ECO:0000256" key="8">
    <source>
        <dbReference type="PROSITE-ProRule" id="PRU00282"/>
    </source>
</evidence>
<dbReference type="PANTHER" id="PTHR45667">
    <property type="entry name" value="S-ADENOSYLMETHIONINE MITOCHONDRIAL CARRIER PROTEIN"/>
    <property type="match status" value="1"/>
</dbReference>